<sequence>MKLTLQEAKDRFASTGECNHDPDFETEVTPYGCDNILIIQCTICGEIKSKANLNLT</sequence>
<name>A0A0F9WDA9_9ZZZZ</name>
<dbReference type="AlphaFoldDB" id="A0A0F9WDA9"/>
<comment type="caution">
    <text evidence="1">The sequence shown here is derived from an EMBL/GenBank/DDBJ whole genome shotgun (WGS) entry which is preliminary data.</text>
</comment>
<dbReference type="EMBL" id="LAZR01000298">
    <property type="protein sequence ID" value="KKN76218.1"/>
    <property type="molecule type" value="Genomic_DNA"/>
</dbReference>
<organism evidence="1">
    <name type="scientific">marine sediment metagenome</name>
    <dbReference type="NCBI Taxonomy" id="412755"/>
    <lineage>
        <taxon>unclassified sequences</taxon>
        <taxon>metagenomes</taxon>
        <taxon>ecological metagenomes</taxon>
    </lineage>
</organism>
<accession>A0A0F9WDA9</accession>
<evidence type="ECO:0000313" key="1">
    <source>
        <dbReference type="EMBL" id="KKN76218.1"/>
    </source>
</evidence>
<reference evidence="1" key="1">
    <citation type="journal article" date="2015" name="Nature">
        <title>Complex archaea that bridge the gap between prokaryotes and eukaryotes.</title>
        <authorList>
            <person name="Spang A."/>
            <person name="Saw J.H."/>
            <person name="Jorgensen S.L."/>
            <person name="Zaremba-Niedzwiedzka K."/>
            <person name="Martijn J."/>
            <person name="Lind A.E."/>
            <person name="van Eijk R."/>
            <person name="Schleper C."/>
            <person name="Guy L."/>
            <person name="Ettema T.J."/>
        </authorList>
    </citation>
    <scope>NUCLEOTIDE SEQUENCE</scope>
</reference>
<gene>
    <name evidence="1" type="ORF">LCGC14_0372440</name>
</gene>
<protein>
    <submittedName>
        <fullName evidence="1">Uncharacterized protein</fullName>
    </submittedName>
</protein>
<proteinExistence type="predicted"/>